<feature type="transmembrane region" description="Helical" evidence="1">
    <location>
        <begin position="53"/>
        <end position="72"/>
    </location>
</feature>
<comment type="caution">
    <text evidence="2">The sequence shown here is derived from an EMBL/GenBank/DDBJ whole genome shotgun (WGS) entry which is preliminary data.</text>
</comment>
<dbReference type="STRING" id="1111735.GCA_000428045_01715"/>
<feature type="transmembrane region" description="Helical" evidence="1">
    <location>
        <begin position="93"/>
        <end position="113"/>
    </location>
</feature>
<protein>
    <submittedName>
        <fullName evidence="2">Uncharacterized protein</fullName>
    </submittedName>
</protein>
<proteinExistence type="predicted"/>
<feature type="transmembrane region" description="Helical" evidence="1">
    <location>
        <begin position="12"/>
        <end position="33"/>
    </location>
</feature>
<dbReference type="Proteomes" id="UP000235015">
    <property type="component" value="Unassembled WGS sequence"/>
</dbReference>
<name>A0A2N6CW01_9GAMM</name>
<keyword evidence="1" id="KW-0472">Membrane</keyword>
<dbReference type="RefSeq" id="WP_273439404.1">
    <property type="nucleotide sequence ID" value="NZ_PKUN01000017.1"/>
</dbReference>
<keyword evidence="1" id="KW-0812">Transmembrane</keyword>
<keyword evidence="1" id="KW-1133">Transmembrane helix</keyword>
<gene>
    <name evidence="2" type="ORF">C0630_10840</name>
</gene>
<dbReference type="EMBL" id="PKUN01000017">
    <property type="protein sequence ID" value="PLX61419.1"/>
    <property type="molecule type" value="Genomic_DNA"/>
</dbReference>
<organism evidence="2 3">
    <name type="scientific">Sedimenticola selenatireducens</name>
    <dbReference type="NCBI Taxonomy" id="191960"/>
    <lineage>
        <taxon>Bacteria</taxon>
        <taxon>Pseudomonadati</taxon>
        <taxon>Pseudomonadota</taxon>
        <taxon>Gammaproteobacteria</taxon>
        <taxon>Chromatiales</taxon>
        <taxon>Sedimenticolaceae</taxon>
        <taxon>Sedimenticola</taxon>
    </lineage>
</organism>
<sequence length="125" mass="14004">MFRNGFARRGRWFVLLSLLAFSLALGIGAFLWHMMQTSSLVAIQTRVELMKPLFTTIRLLLIGLLALAWPAVIRSLHRRGRIDAGGAGRLLSLRWRIVTWLLIIELLLGQNLLGRFLVALQGAAA</sequence>
<evidence type="ECO:0000313" key="3">
    <source>
        <dbReference type="Proteomes" id="UP000235015"/>
    </source>
</evidence>
<accession>A0A2N6CW01</accession>
<reference evidence="2 3" key="1">
    <citation type="submission" date="2017-11" db="EMBL/GenBank/DDBJ databases">
        <title>Genome-resolved metagenomics identifies genetic mobility, metabolic interactions, and unexpected diversity in perchlorate-reducing communities.</title>
        <authorList>
            <person name="Barnum T.P."/>
            <person name="Figueroa I.A."/>
            <person name="Carlstrom C.I."/>
            <person name="Lucas L.N."/>
            <person name="Engelbrektson A.L."/>
            <person name="Coates J.D."/>
        </authorList>
    </citation>
    <scope>NUCLEOTIDE SEQUENCE [LARGE SCALE GENOMIC DNA]</scope>
    <source>
        <strain evidence="2">BM301</strain>
    </source>
</reference>
<dbReference type="AlphaFoldDB" id="A0A2N6CW01"/>
<evidence type="ECO:0000256" key="1">
    <source>
        <dbReference type="SAM" id="Phobius"/>
    </source>
</evidence>
<evidence type="ECO:0000313" key="2">
    <source>
        <dbReference type="EMBL" id="PLX61419.1"/>
    </source>
</evidence>